<feature type="coiled-coil region" evidence="5">
    <location>
        <begin position="93"/>
        <end position="123"/>
    </location>
</feature>
<keyword evidence="2" id="KW-0805">Transcription regulation</keyword>
<dbReference type="PROSITE" id="PS50937">
    <property type="entry name" value="HTH_MERR_2"/>
    <property type="match status" value="1"/>
</dbReference>
<sequence>MVRSQDVADMTIAKLAAEGGVGVETIRFYQRRGLIDTPDRPQGAGAAGGIRRYGHDDVRQLRFIRSAKAAGFTLDQIGELLALDATDDRARARELAGERLRALDEKIAELDRARAALRRLAHKCGSGSAGPCPILTAFDAA</sequence>
<dbReference type="Gene3D" id="1.10.1660.10">
    <property type="match status" value="1"/>
</dbReference>
<accession>A0ABP7CS06</accession>
<evidence type="ECO:0000256" key="2">
    <source>
        <dbReference type="ARBA" id="ARBA00023015"/>
    </source>
</evidence>
<dbReference type="Proteomes" id="UP001500523">
    <property type="component" value="Unassembled WGS sequence"/>
</dbReference>
<reference evidence="8" key="1">
    <citation type="journal article" date="2019" name="Int. J. Syst. Evol. Microbiol.">
        <title>The Global Catalogue of Microorganisms (GCM) 10K type strain sequencing project: providing services to taxonomists for standard genome sequencing and annotation.</title>
        <authorList>
            <consortium name="The Broad Institute Genomics Platform"/>
            <consortium name="The Broad Institute Genome Sequencing Center for Infectious Disease"/>
            <person name="Wu L."/>
            <person name="Ma J."/>
        </authorList>
    </citation>
    <scope>NUCLEOTIDE SEQUENCE [LARGE SCALE GENOMIC DNA]</scope>
    <source>
        <strain evidence="8">JCM 17498</strain>
    </source>
</reference>
<dbReference type="InterPro" id="IPR009061">
    <property type="entry name" value="DNA-bd_dom_put_sf"/>
</dbReference>
<evidence type="ECO:0000256" key="1">
    <source>
        <dbReference type="ARBA" id="ARBA00022491"/>
    </source>
</evidence>
<keyword evidence="5" id="KW-0175">Coiled coil</keyword>
<protein>
    <submittedName>
        <fullName evidence="7">MerR family DNA-binding protein</fullName>
    </submittedName>
</protein>
<dbReference type="PANTHER" id="PTHR30204:SF69">
    <property type="entry name" value="MERR-FAMILY TRANSCRIPTIONAL REGULATOR"/>
    <property type="match status" value="1"/>
</dbReference>
<evidence type="ECO:0000256" key="4">
    <source>
        <dbReference type="ARBA" id="ARBA00023163"/>
    </source>
</evidence>
<dbReference type="Pfam" id="PF13411">
    <property type="entry name" value="MerR_1"/>
    <property type="match status" value="1"/>
</dbReference>
<evidence type="ECO:0000256" key="3">
    <source>
        <dbReference type="ARBA" id="ARBA00023125"/>
    </source>
</evidence>
<keyword evidence="8" id="KW-1185">Reference proteome</keyword>
<evidence type="ECO:0000256" key="5">
    <source>
        <dbReference type="SAM" id="Coils"/>
    </source>
</evidence>
<dbReference type="SUPFAM" id="SSF46955">
    <property type="entry name" value="Putative DNA-binding domain"/>
    <property type="match status" value="1"/>
</dbReference>
<dbReference type="PRINTS" id="PR00040">
    <property type="entry name" value="HTHMERR"/>
</dbReference>
<dbReference type="PANTHER" id="PTHR30204">
    <property type="entry name" value="REDOX-CYCLING DRUG-SENSING TRANSCRIPTIONAL ACTIVATOR SOXR"/>
    <property type="match status" value="1"/>
</dbReference>
<organism evidence="7 8">
    <name type="scientific">Sphingomonas cynarae</name>
    <dbReference type="NCBI Taxonomy" id="930197"/>
    <lineage>
        <taxon>Bacteria</taxon>
        <taxon>Pseudomonadati</taxon>
        <taxon>Pseudomonadota</taxon>
        <taxon>Alphaproteobacteria</taxon>
        <taxon>Sphingomonadales</taxon>
        <taxon>Sphingomonadaceae</taxon>
        <taxon>Sphingomonas</taxon>
    </lineage>
</organism>
<proteinExistence type="predicted"/>
<dbReference type="InterPro" id="IPR000551">
    <property type="entry name" value="MerR-type_HTH_dom"/>
</dbReference>
<comment type="caution">
    <text evidence="7">The sequence shown here is derived from an EMBL/GenBank/DDBJ whole genome shotgun (WGS) entry which is preliminary data.</text>
</comment>
<name>A0ABP7CS06_9SPHN</name>
<evidence type="ECO:0000313" key="7">
    <source>
        <dbReference type="EMBL" id="GAA3693252.1"/>
    </source>
</evidence>
<dbReference type="SMART" id="SM00422">
    <property type="entry name" value="HTH_MERR"/>
    <property type="match status" value="1"/>
</dbReference>
<gene>
    <name evidence="7" type="ORF">GCM10022268_00250</name>
</gene>
<keyword evidence="4" id="KW-0804">Transcription</keyword>
<feature type="domain" description="HTH merR-type" evidence="6">
    <location>
        <begin position="9"/>
        <end position="83"/>
    </location>
</feature>
<dbReference type="InterPro" id="IPR047057">
    <property type="entry name" value="MerR_fam"/>
</dbReference>
<keyword evidence="3 7" id="KW-0238">DNA-binding</keyword>
<dbReference type="EMBL" id="BAABBF010000001">
    <property type="protein sequence ID" value="GAA3693252.1"/>
    <property type="molecule type" value="Genomic_DNA"/>
</dbReference>
<keyword evidence="1" id="KW-0678">Repressor</keyword>
<evidence type="ECO:0000259" key="6">
    <source>
        <dbReference type="PROSITE" id="PS50937"/>
    </source>
</evidence>
<evidence type="ECO:0000313" key="8">
    <source>
        <dbReference type="Proteomes" id="UP001500523"/>
    </source>
</evidence>
<dbReference type="GO" id="GO:0003677">
    <property type="term" value="F:DNA binding"/>
    <property type="evidence" value="ECO:0007669"/>
    <property type="project" value="UniProtKB-KW"/>
</dbReference>